<feature type="region of interest" description="Disordered" evidence="1">
    <location>
        <begin position="55"/>
        <end position="81"/>
    </location>
</feature>
<feature type="compositionally biased region" description="Low complexity" evidence="1">
    <location>
        <begin position="55"/>
        <end position="73"/>
    </location>
</feature>
<organism evidence="2 3">
    <name type="scientific">Salinibacterium amurskyense</name>
    <dbReference type="NCBI Taxonomy" id="205941"/>
    <lineage>
        <taxon>Bacteria</taxon>
        <taxon>Bacillati</taxon>
        <taxon>Actinomycetota</taxon>
        <taxon>Actinomycetes</taxon>
        <taxon>Micrococcales</taxon>
        <taxon>Microbacteriaceae</taxon>
        <taxon>Salinibacterium</taxon>
    </lineage>
</organism>
<gene>
    <name evidence="2" type="ORF">CLV85_0363</name>
</gene>
<evidence type="ECO:0000313" key="3">
    <source>
        <dbReference type="Proteomes" id="UP000231742"/>
    </source>
</evidence>
<reference evidence="2 3" key="1">
    <citation type="submission" date="2017-11" db="EMBL/GenBank/DDBJ databases">
        <title>Genomic Encyclopedia of Archaeal and Bacterial Type Strains, Phase II (KMG-II): From Individual Species to Whole Genera.</title>
        <authorList>
            <person name="Goeker M."/>
        </authorList>
    </citation>
    <scope>NUCLEOTIDE SEQUENCE [LARGE SCALE GENOMIC DNA]</scope>
    <source>
        <strain evidence="2 3">DSM 16400</strain>
    </source>
</reference>
<keyword evidence="3" id="KW-1185">Reference proteome</keyword>
<sequence length="235" mass="24344">MSIRAVPRSGKWSLPPGRLRGYSSLMNSGWDKKLMVAAASAVLLSGVLAGCVPAEPESSTTASAPPATASPSSSPIPTPDPLILPGCDTLLPLNEAKSLFSPSTVVLGADDTIPIRGDELPEIDTAAGNASIAKNCIWGVPNSDGGFTVVVADISEADATNLQDALLATGFTGASAGTVTTLEKEFETAVGWSAQTHYFVSDLWIYVYGTSTELTVDVADAVLDQVRTANPTRTY</sequence>
<comment type="caution">
    <text evidence="2">The sequence shown here is derived from an EMBL/GenBank/DDBJ whole genome shotgun (WGS) entry which is preliminary data.</text>
</comment>
<accession>A0A2M9D667</accession>
<evidence type="ECO:0000313" key="2">
    <source>
        <dbReference type="EMBL" id="PJJ81192.1"/>
    </source>
</evidence>
<dbReference type="EMBL" id="PGFH01000001">
    <property type="protein sequence ID" value="PJJ81192.1"/>
    <property type="molecule type" value="Genomic_DNA"/>
</dbReference>
<name>A0A2M9D667_9MICO</name>
<dbReference type="AlphaFoldDB" id="A0A2M9D667"/>
<dbReference type="Proteomes" id="UP000231742">
    <property type="component" value="Unassembled WGS sequence"/>
</dbReference>
<evidence type="ECO:0000256" key="1">
    <source>
        <dbReference type="SAM" id="MobiDB-lite"/>
    </source>
</evidence>
<protein>
    <submittedName>
        <fullName evidence="2">Uncharacterized protein</fullName>
    </submittedName>
</protein>
<proteinExistence type="predicted"/>